<dbReference type="Gene3D" id="3.30.70.1230">
    <property type="entry name" value="Nucleotide cyclase"/>
    <property type="match status" value="1"/>
</dbReference>
<evidence type="ECO:0000256" key="1">
    <source>
        <dbReference type="SAM" id="MobiDB-lite"/>
    </source>
</evidence>
<dbReference type="InterPro" id="IPR003660">
    <property type="entry name" value="HAMP_dom"/>
</dbReference>
<keyword evidence="2" id="KW-1133">Transmembrane helix</keyword>
<dbReference type="Gene3D" id="6.10.340.10">
    <property type="match status" value="1"/>
</dbReference>
<dbReference type="InterPro" id="IPR029787">
    <property type="entry name" value="Nucleotide_cyclase"/>
</dbReference>
<feature type="domain" description="HAMP" evidence="4">
    <location>
        <begin position="623"/>
        <end position="675"/>
    </location>
</feature>
<dbReference type="SMART" id="SM00304">
    <property type="entry name" value="HAMP"/>
    <property type="match status" value="1"/>
</dbReference>
<dbReference type="EC" id="4.6.1.1" evidence="5"/>
<feature type="transmembrane region" description="Helical" evidence="2">
    <location>
        <begin position="421"/>
        <end position="444"/>
    </location>
</feature>
<dbReference type="PROSITE" id="PS50885">
    <property type="entry name" value="HAMP"/>
    <property type="match status" value="1"/>
</dbReference>
<sequence>MSSRSTDNHKRTWIQKLGRSILPVASGVLGVSLILILAGFAERDRNPFQSHAVLDFPQFAVEDDQNRTIVIDTSLRRILVADQEGELISEIRGGDRREGRFFYADLVLPGEEDSFFILNYVLDDKGTFIQREEILEYGVNGDFRRILYQRRYDEKKAEYIQRGEIFSPRIQRGYLYFFLVQDTGIQFIRKSLERETTEILGESYFPDANAYVADIEWVDGENYIILDKRGHMILGDIYSEMSRVDIAGPVRADDEEDESFPSSQNSGAGYFYDPGLPDEYFWDMTIGGDDWLYVSDLVNRRIAAIPLISFLNSSNFTVEYRSVLDRELLSRKGYSDEPFIYYRVGYSPNGFLTTYDYGVYGGDANSRITHSEKYHIPPMWRVRAFLWWTGLIAGGLALAALVVHTYIYILKRRISLVFKQLLIIVPLMAGGIFLISTILLSSFIDSYEQNNIDTILALTQTIGQSVDGDLFHEIRGMDDYMNAEYQQIRNDLRQALNYNLDSWNEGLYFALYQVVDENLYGFMYLNNRIGLRHPFNWYEDPQSVYRKANEGDVVFEQVQDISGNWLYGVGPIYDSSNQVVALLEIGSDLYSFNENARELYSRTMMVMTLIAALIVVFIMIMTVMILRSLRILRNGVERIAEGDWDYQIRLTSNDEVSDLGKRFNFMSRSINTYLQQIENMNESYRRFFPDQFLKYLDLSDLTEVKLGDQVQKTMTIMFSDIRRFTAISESMSPDENFNFLNAYLSMVGPVIRERRGFIDKYIGDAIMALFPDSADDAVQAAVAMITRLNGYNREQREQGQPEIRVGAGIHTGDLMLGILGDENRMQGTVISDSVNLAARLETLSKQMGASIIVSSDALEAMSTADEYLKRYMGRIQVVGRQQARSVYEILNGLPEEEIEAKLRNKQILNDGVAAFEAGNMQTAYDLFMTIREDPFNRAIADLFISCIDRYHIEREEARKRGREPEPWDGILRPQQK</sequence>
<dbReference type="PROSITE" id="PS50125">
    <property type="entry name" value="GUANYLATE_CYCLASE_2"/>
    <property type="match status" value="1"/>
</dbReference>
<dbReference type="GO" id="GO:0006171">
    <property type="term" value="P:cAMP biosynthetic process"/>
    <property type="evidence" value="ECO:0007669"/>
    <property type="project" value="TreeGrafter"/>
</dbReference>
<feature type="transmembrane region" description="Helical" evidence="2">
    <location>
        <begin position="21"/>
        <end position="41"/>
    </location>
</feature>
<dbReference type="KEGG" id="slr:L21SP2_2225"/>
<dbReference type="CDD" id="cd07302">
    <property type="entry name" value="CHD"/>
    <property type="match status" value="1"/>
</dbReference>
<dbReference type="HOGENOM" id="CLU_304401_0_0_12"/>
<organism evidence="5 6">
    <name type="scientific">Salinispira pacifica</name>
    <dbReference type="NCBI Taxonomy" id="1307761"/>
    <lineage>
        <taxon>Bacteria</taxon>
        <taxon>Pseudomonadati</taxon>
        <taxon>Spirochaetota</taxon>
        <taxon>Spirochaetia</taxon>
        <taxon>Spirochaetales</taxon>
        <taxon>Spirochaetaceae</taxon>
        <taxon>Salinispira</taxon>
    </lineage>
</organism>
<dbReference type="SUPFAM" id="SSF158472">
    <property type="entry name" value="HAMP domain-like"/>
    <property type="match status" value="1"/>
</dbReference>
<dbReference type="InterPro" id="IPR050697">
    <property type="entry name" value="Adenylyl/Guanylyl_Cyclase_3/4"/>
</dbReference>
<dbReference type="RefSeq" id="WP_024268492.1">
    <property type="nucleotide sequence ID" value="NC_023035.1"/>
</dbReference>
<dbReference type="GO" id="GO:0035556">
    <property type="term" value="P:intracellular signal transduction"/>
    <property type="evidence" value="ECO:0007669"/>
    <property type="project" value="InterPro"/>
</dbReference>
<dbReference type="PATRIC" id="fig|1307761.3.peg.2218"/>
<dbReference type="EMBL" id="CP006939">
    <property type="protein sequence ID" value="AHC15588.1"/>
    <property type="molecule type" value="Genomic_DNA"/>
</dbReference>
<dbReference type="PANTHER" id="PTHR43081:SF1">
    <property type="entry name" value="ADENYLATE CYCLASE, TERMINAL-DIFFERENTIATION SPECIFIC"/>
    <property type="match status" value="1"/>
</dbReference>
<evidence type="ECO:0000259" key="4">
    <source>
        <dbReference type="PROSITE" id="PS50885"/>
    </source>
</evidence>
<dbReference type="GO" id="GO:0004016">
    <property type="term" value="F:adenylate cyclase activity"/>
    <property type="evidence" value="ECO:0007669"/>
    <property type="project" value="UniProtKB-EC"/>
</dbReference>
<dbReference type="CDD" id="cd06225">
    <property type="entry name" value="HAMP"/>
    <property type="match status" value="1"/>
</dbReference>
<evidence type="ECO:0000313" key="6">
    <source>
        <dbReference type="Proteomes" id="UP000018680"/>
    </source>
</evidence>
<evidence type="ECO:0000256" key="2">
    <source>
        <dbReference type="SAM" id="Phobius"/>
    </source>
</evidence>
<dbReference type="InterPro" id="IPR001054">
    <property type="entry name" value="A/G_cyclase"/>
</dbReference>
<dbReference type="SMART" id="SM00044">
    <property type="entry name" value="CYCc"/>
    <property type="match status" value="1"/>
</dbReference>
<feature type="domain" description="Guanylate cyclase" evidence="3">
    <location>
        <begin position="715"/>
        <end position="841"/>
    </location>
</feature>
<dbReference type="Pfam" id="PF00672">
    <property type="entry name" value="HAMP"/>
    <property type="match status" value="1"/>
</dbReference>
<keyword evidence="2" id="KW-0472">Membrane</keyword>
<dbReference type="PANTHER" id="PTHR43081">
    <property type="entry name" value="ADENYLATE CYCLASE, TERMINAL-DIFFERENTIATION SPECIFIC-RELATED"/>
    <property type="match status" value="1"/>
</dbReference>
<keyword evidence="5" id="KW-0456">Lyase</keyword>
<dbReference type="AlphaFoldDB" id="V5WII1"/>
<dbReference type="eggNOG" id="COG2114">
    <property type="taxonomic scope" value="Bacteria"/>
</dbReference>
<name>V5WII1_9SPIO</name>
<feature type="region of interest" description="Disordered" evidence="1">
    <location>
        <begin position="957"/>
        <end position="976"/>
    </location>
</feature>
<dbReference type="STRING" id="1307761.L21SP2_2225"/>
<evidence type="ECO:0000259" key="3">
    <source>
        <dbReference type="PROSITE" id="PS50125"/>
    </source>
</evidence>
<feature type="transmembrane region" description="Helical" evidence="2">
    <location>
        <begin position="385"/>
        <end position="409"/>
    </location>
</feature>
<accession>V5WII1</accession>
<keyword evidence="2" id="KW-0812">Transmembrane</keyword>
<dbReference type="OrthoDB" id="9806704at2"/>
<gene>
    <name evidence="5" type="ORF">L21SP2_2225</name>
</gene>
<dbReference type="Proteomes" id="UP000018680">
    <property type="component" value="Chromosome"/>
</dbReference>
<dbReference type="SUPFAM" id="SSF55073">
    <property type="entry name" value="Nucleotide cyclase"/>
    <property type="match status" value="1"/>
</dbReference>
<reference evidence="5 6" key="1">
    <citation type="journal article" date="2015" name="Stand. Genomic Sci.">
        <title>Complete genome sequence and description of Salinispira pacifica gen. nov., sp. nov., a novel spirochaete isolated form a hypersaline microbial mat.</title>
        <authorList>
            <person name="Ben Hania W."/>
            <person name="Joseph M."/>
            <person name="Schumann P."/>
            <person name="Bunk B."/>
            <person name="Fiebig A."/>
            <person name="Sproer C."/>
            <person name="Klenk H.P."/>
            <person name="Fardeau M.L."/>
            <person name="Spring S."/>
        </authorList>
    </citation>
    <scope>NUCLEOTIDE SEQUENCE [LARGE SCALE GENOMIC DNA]</scope>
    <source>
        <strain evidence="5 6">L21-RPul-D2</strain>
    </source>
</reference>
<dbReference type="GO" id="GO:0016020">
    <property type="term" value="C:membrane"/>
    <property type="evidence" value="ECO:0007669"/>
    <property type="project" value="InterPro"/>
</dbReference>
<feature type="transmembrane region" description="Helical" evidence="2">
    <location>
        <begin position="604"/>
        <end position="626"/>
    </location>
</feature>
<protein>
    <submittedName>
        <fullName evidence="5">Adenylate cyclase</fullName>
        <ecNumber evidence="5">4.6.1.1</ecNumber>
    </submittedName>
</protein>
<evidence type="ECO:0000313" key="5">
    <source>
        <dbReference type="EMBL" id="AHC15588.1"/>
    </source>
</evidence>
<dbReference type="Pfam" id="PF00211">
    <property type="entry name" value="Guanylate_cyc"/>
    <property type="match status" value="1"/>
</dbReference>
<keyword evidence="6" id="KW-1185">Reference proteome</keyword>
<proteinExistence type="predicted"/>